<evidence type="ECO:0000259" key="4">
    <source>
        <dbReference type="Pfam" id="PF16041"/>
    </source>
</evidence>
<evidence type="ECO:0000256" key="2">
    <source>
        <dbReference type="SAM" id="Phobius"/>
    </source>
</evidence>
<accession>A0A8J5QY85</accession>
<feature type="transmembrane region" description="Helical" evidence="2">
    <location>
        <begin position="452"/>
        <end position="471"/>
    </location>
</feature>
<dbReference type="Pfam" id="PF16040">
    <property type="entry name" value="APD1-4_N"/>
    <property type="match status" value="1"/>
</dbReference>
<gene>
    <name evidence="5" type="ORF">G9C98_007432</name>
</gene>
<feature type="region of interest" description="Disordered" evidence="1">
    <location>
        <begin position="175"/>
        <end position="199"/>
    </location>
</feature>
<proteinExistence type="predicted"/>
<dbReference type="OrthoDB" id="6435218at2759"/>
<feature type="transmembrane region" description="Helical" evidence="2">
    <location>
        <begin position="7"/>
        <end position="28"/>
    </location>
</feature>
<keyword evidence="2" id="KW-0472">Membrane</keyword>
<protein>
    <recommendedName>
        <fullName evidence="7">E3 ubiquitin-protein ligase APD1-4 middle domain-containing protein</fullName>
    </recommendedName>
</protein>
<feature type="region of interest" description="Disordered" evidence="1">
    <location>
        <begin position="222"/>
        <end position="254"/>
    </location>
</feature>
<keyword evidence="2" id="KW-0812">Transmembrane</keyword>
<comment type="caution">
    <text evidence="5">The sequence shown here is derived from an EMBL/GenBank/DDBJ whole genome shotgun (WGS) entry which is preliminary data.</text>
</comment>
<dbReference type="PANTHER" id="PTHR39077:SF2">
    <property type="entry name" value="E3 UBIQUITIN-PROTEIN LIGASE APD1-4 MIDDLE DOMAIN-CONTAINING PROTEIN"/>
    <property type="match status" value="1"/>
</dbReference>
<dbReference type="InterPro" id="IPR032008">
    <property type="entry name" value="APD1-4_N"/>
</dbReference>
<evidence type="ECO:0008006" key="7">
    <source>
        <dbReference type="Google" id="ProtNLM"/>
    </source>
</evidence>
<sequence>MHGAKRVIIFCLLTTILPISLIIVPLYLRHNLYANVAYLVNESDVLEISDGISTIFCSAHTLEMNGTFNAFQMSHRPEITTSRKHLRLKKSMNLPDDTLEYWGFYLLRGASVGLSVCSRFPGASILVVKDEKTLRTCGMLDHNKNKARTTGIFLPEAHDQVKITFESDAREIESEELTTSTLSSTSSSSSSSLPKLPPNITNKYIQNILKARMELNPTRKLRHTRKRLKKQAKEKNNKTEMKINNKQNHQKTSKLLQDLNYFDSNTASEEDDEGRRIISSHHHRVKRNQEPVKPPALLDQGIQHGGNALRNLTDDEDSSVSSFEEGLLNCYGGQVLLQQEFEPSDLCINVSYLETAKHMQSKHSVMEDGYYYYIFYSDNDFVFNDIHAVFDIYKPTFQYEDFVHRCVNKTTCTFPLKVLSSDRVIVEMPTKDGIDRQEDDISLLISICHPRMGMYIIFSIAVLFSILSCAFL</sequence>
<reference evidence="5" key="1">
    <citation type="submission" date="2020-03" db="EMBL/GenBank/DDBJ databases">
        <authorList>
            <person name="Chebbi M.A."/>
            <person name="Drezen J.M."/>
        </authorList>
    </citation>
    <scope>NUCLEOTIDE SEQUENCE</scope>
    <source>
        <tissue evidence="5">Whole body</tissue>
    </source>
</reference>
<dbReference type="EMBL" id="JAAOIC020000067">
    <property type="protein sequence ID" value="KAG8034356.1"/>
    <property type="molecule type" value="Genomic_DNA"/>
</dbReference>
<organism evidence="5 6">
    <name type="scientific">Cotesia typhae</name>
    <dbReference type="NCBI Taxonomy" id="2053667"/>
    <lineage>
        <taxon>Eukaryota</taxon>
        <taxon>Metazoa</taxon>
        <taxon>Ecdysozoa</taxon>
        <taxon>Arthropoda</taxon>
        <taxon>Hexapoda</taxon>
        <taxon>Insecta</taxon>
        <taxon>Pterygota</taxon>
        <taxon>Neoptera</taxon>
        <taxon>Endopterygota</taxon>
        <taxon>Hymenoptera</taxon>
        <taxon>Apocrita</taxon>
        <taxon>Ichneumonoidea</taxon>
        <taxon>Braconidae</taxon>
        <taxon>Microgastrinae</taxon>
        <taxon>Cotesia</taxon>
    </lineage>
</organism>
<evidence type="ECO:0000313" key="6">
    <source>
        <dbReference type="Proteomes" id="UP000729913"/>
    </source>
</evidence>
<dbReference type="InterPro" id="IPR032010">
    <property type="entry name" value="APD1-4_M"/>
</dbReference>
<evidence type="ECO:0000256" key="1">
    <source>
        <dbReference type="SAM" id="MobiDB-lite"/>
    </source>
</evidence>
<evidence type="ECO:0000313" key="5">
    <source>
        <dbReference type="EMBL" id="KAG8034356.1"/>
    </source>
</evidence>
<feature type="compositionally biased region" description="Basic and acidic residues" evidence="1">
    <location>
        <begin position="231"/>
        <end position="243"/>
    </location>
</feature>
<feature type="domain" description="E3 ubiquitin-protein ligase APD1-4 N-terminal" evidence="3">
    <location>
        <begin position="65"/>
        <end position="134"/>
    </location>
</feature>
<keyword evidence="2" id="KW-1133">Transmembrane helix</keyword>
<reference evidence="5" key="2">
    <citation type="submission" date="2021-04" db="EMBL/GenBank/DDBJ databases">
        <title>Genome-wide patterns of bracovirus chromosomal integration into multiple host tissues during parasitism.</title>
        <authorList>
            <person name="Chebbi M.A.C."/>
        </authorList>
    </citation>
    <scope>NUCLEOTIDE SEQUENCE</scope>
    <source>
        <tissue evidence="5">Whole body</tissue>
    </source>
</reference>
<dbReference type="PANTHER" id="PTHR39077">
    <property type="entry name" value="DUF4793 DOMAIN-CONTAINING PROTEIN"/>
    <property type="match status" value="1"/>
</dbReference>
<feature type="domain" description="E3 ubiquitin-protein ligase APD1-4 middle" evidence="4">
    <location>
        <begin position="362"/>
        <end position="469"/>
    </location>
</feature>
<feature type="compositionally biased region" description="Low complexity" evidence="1">
    <location>
        <begin position="177"/>
        <end position="193"/>
    </location>
</feature>
<evidence type="ECO:0000259" key="3">
    <source>
        <dbReference type="Pfam" id="PF16040"/>
    </source>
</evidence>
<name>A0A8J5QY85_9HYME</name>
<dbReference type="Pfam" id="PF16041">
    <property type="entry name" value="APD1-4_M"/>
    <property type="match status" value="1"/>
</dbReference>
<keyword evidence="6" id="KW-1185">Reference proteome</keyword>
<dbReference type="Proteomes" id="UP000729913">
    <property type="component" value="Unassembled WGS sequence"/>
</dbReference>
<dbReference type="AlphaFoldDB" id="A0A8J5QY85"/>